<dbReference type="SUPFAM" id="SSF81837">
    <property type="entry name" value="BEACH domain"/>
    <property type="match status" value="1"/>
</dbReference>
<dbReference type="PANTHER" id="PTHR13743">
    <property type="entry name" value="BEIGE/BEACH-RELATED"/>
    <property type="match status" value="1"/>
</dbReference>
<name>A0ABR2IZP6_9EUKA</name>
<dbReference type="InterPro" id="IPR050865">
    <property type="entry name" value="BEACH_Domain"/>
</dbReference>
<dbReference type="Gene3D" id="1.10.1540.10">
    <property type="entry name" value="BEACH domain"/>
    <property type="match status" value="1"/>
</dbReference>
<sequence length="2253" mass="260375">MSMIKSLFSRESKPSEPAPFIDLLIYRSTFQSVSIEDPEGRLFEEIPCVDKGVLQKCKVDTNLLSKIKPPFKRNNLKEISDIASSSPPNEIGCCVILYNCLCWYYNSSDRQIDDFIMTIKALNLIHKCNSTISSIRNLIYIQFIKLATSPPPRFKITEEVYHYLEIHLIKNTSLDTSVFSLLIQLFRQIINTGKEEYIDEMYDTIINLLNVNQSFFDYNNISSFIPILNLSTLKKQTLNILAKLSNNSDSNPIKDAYNQLPITMNNVISKQQPTFEYIPIIDLNMKVEYIPPIIEGSEPDDFDFSSNFKPISYNILNDTYEILQLINENFQKTLFEIAECLSDSSKNAQKIFSTKSFNLINKMKGSKELYQSIGSFFYILRKIIDPDILKTMIPQISSSLIFSPEFTVFDKLPKAMNTLRNFFFSLIGTIYPSHVVLLLNSLSNSPLILTECFFRILNDINQFSKSLFTSKEMIQIITETGIKLQSIQSSTKVITSARTVYFSFVNELINSPQHSYNLLKSRCFCQNFLCYFQEPKLVSYMTDTIENAISIVPSDSCLKNCSAYITDLIIKSSQTENKEEIPDIIEPLSNCIANGIRSNPSVVLDFTNLIELFLNYAEAHKNSIILDNMLILLIFASISQSFEINISLYKKFSRCIKLIHNDEPSRKVEWQLFSALSGATADFPVFLIKNPSIIPLILTSFSSSSKIIQILSKFTKLCNYSEVNKRACHDGDLVFILSQLYISNTVHYSDYQFEFKITEEEREKYAYPLIQDISLSYSNSIIDDFYIHNLENPSIFNLVMRMIAQCETILTPQFPIGIMPKQFSVRGIYPEDLKEGFSIHLCLNIDLNSIDDPHKNVEIFRISDSNDCFLSIFVEDSMIMTKYEGNGSRTTVTLVKMPIANAYADYTFIYKYYENRIRISSFQNLSPLNDSDFIYFEFASGELTLSFGGCNYNYKSISQYGIVKNFALFPTTSISNADAVKRLYSIEKQAIFSSNHIKHPSTANEFTIKRSINKSVKNCPSNITVSVYDSVRKSPNLLETVLTSNYSNIIAEKFFIEGILGTLKLLFQNSKHVQIEFESSKFIHLYLMKHPKLISSRIYFELYDLFTEITNKDLKVIWFEHLIINVWLWSQSSYTDLIEILTHWGKTLVYSHKSLFEEKSYFSQLLTQFRLFFCYEDDCVKPFNVTHFDNSVIGDEKDKAQKLGVLRDLFLTFLSKASYLHMKMTDVEEFFGHLMSNPTKPTIIYLMQLFYSFCNHNVDTTDYFPNLLSLICTDNEINEGILIAIHYMFEGQLNSFQPLIIAFEKMKSISKSNKSQEESANSPPLTIDLFDKLCTRLHSFPNLLPLLCLFALEIHKEAELGKVLDDEKETISSIIVGNEFWYIWPVLLGFNTPESELQNACEFIVYALTCSETVLQDIPYTIIFINILMFATKETKFIQTLVDEFLAVRYTNEEIVKAAVEVCFYCCFFHFSGRSFHDFFLEECKNQGVDIKFTEKEHVGFLESVRDMEDLKKLATMSYTAINLNFELRIDLMKKWKDLSFAATAMRLLSTPTYKNETFILVFQYFTDPRLIQPESTLYSLQSQLETIIQGQFKNYSFLFISCFSSLIQRFFPNFFKFINKTTSLAKQVASKPKNEREELAVEKMREEIERSSNFNITIVRSNLIKPDSTCCLLFTPMKRRRKKIIKSFFNSSSIQLDDYYFEINCKRITASGNDRNTVLRCSPKYIVIGNKAFPSNQLSLVLSRKRNFRENSIELFMRSGDTFLLDFSPNDNGNVFKSLLKANYPNAVIQKGSSYSFFSTMCNYTDSWEKGMMSNFDYLLLLNIFAGRSYNDLTLCPILPLIAEIEDITKVNNISDKNVKVGLTLFYLMRSQKDQDFPNKIKDLEITEDDKKYYEFIYQMRKLLEGKTASQQLPSFIDNYFGIHLQPGLTSFPLFKKRHNGKQFFKAPQKHIKIKEQRFKLNVLYAKFIKAENSVYFAIIINQSSKPHEIDYKLIKVDASSVYNVEIVSNQEVECDWKRASLTGIFRKVFIIDNSNLTLTTFIERNKDETIFFPYRTKFVIACENDLIYCPDDTTICIKSFINKNTTTLWKSESRITKIAANSDFKVLAFVTIDNILAVHSMNNGCQVNRVNINDDVNYLIFTKKWSFLVTFTYKSIVVLNVDGEVVKVSDDFNDNVIVAETFSSVNGFDFIIYQNDRNQVFYFEAFYPDSRKLLIEATAEIKNIFYDKMNACVLSIYANGLVQLIPFSLPE</sequence>
<dbReference type="PANTHER" id="PTHR13743:SF161">
    <property type="entry name" value="BEIGE_BEACH DOMAIN CONTAINING PROTEIN"/>
    <property type="match status" value="1"/>
</dbReference>
<comment type="caution">
    <text evidence="2">The sequence shown here is derived from an EMBL/GenBank/DDBJ whole genome shotgun (WGS) entry which is preliminary data.</text>
</comment>
<evidence type="ECO:0000313" key="2">
    <source>
        <dbReference type="EMBL" id="KAK8870750.1"/>
    </source>
</evidence>
<dbReference type="InterPro" id="IPR036372">
    <property type="entry name" value="BEACH_dom_sf"/>
</dbReference>
<organism evidence="2 3">
    <name type="scientific">Tritrichomonas musculus</name>
    <dbReference type="NCBI Taxonomy" id="1915356"/>
    <lineage>
        <taxon>Eukaryota</taxon>
        <taxon>Metamonada</taxon>
        <taxon>Parabasalia</taxon>
        <taxon>Tritrichomonadida</taxon>
        <taxon>Tritrichomonadidae</taxon>
        <taxon>Tritrichomonas</taxon>
    </lineage>
</organism>
<dbReference type="InterPro" id="IPR023362">
    <property type="entry name" value="PH-BEACH_dom"/>
</dbReference>
<reference evidence="2 3" key="1">
    <citation type="submission" date="2024-04" db="EMBL/GenBank/DDBJ databases">
        <title>Tritrichomonas musculus Genome.</title>
        <authorList>
            <person name="Alves-Ferreira E."/>
            <person name="Grigg M."/>
            <person name="Lorenzi H."/>
            <person name="Galac M."/>
        </authorList>
    </citation>
    <scope>NUCLEOTIDE SEQUENCE [LARGE SCALE GENOMIC DNA]</scope>
    <source>
        <strain evidence="2 3">EAF2021</strain>
    </source>
</reference>
<gene>
    <name evidence="2" type="ORF">M9Y10_008637</name>
</gene>
<dbReference type="Proteomes" id="UP001470230">
    <property type="component" value="Unassembled WGS sequence"/>
</dbReference>
<keyword evidence="3" id="KW-1185">Reference proteome</keyword>
<dbReference type="PROSITE" id="PS51783">
    <property type="entry name" value="PH_BEACH"/>
    <property type="match status" value="1"/>
</dbReference>
<accession>A0ABR2IZP6</accession>
<dbReference type="InterPro" id="IPR036322">
    <property type="entry name" value="WD40_repeat_dom_sf"/>
</dbReference>
<dbReference type="InterPro" id="IPR000409">
    <property type="entry name" value="BEACH_dom"/>
</dbReference>
<dbReference type="Pfam" id="PF02138">
    <property type="entry name" value="Beach"/>
    <property type="match status" value="1"/>
</dbReference>
<evidence type="ECO:0000259" key="1">
    <source>
        <dbReference type="PROSITE" id="PS51783"/>
    </source>
</evidence>
<dbReference type="SUPFAM" id="SSF50978">
    <property type="entry name" value="WD40 repeat-like"/>
    <property type="match status" value="1"/>
</dbReference>
<protein>
    <recommendedName>
        <fullName evidence="1">BEACH-type PH domain-containing protein</fullName>
    </recommendedName>
</protein>
<proteinExistence type="predicted"/>
<dbReference type="EMBL" id="JAPFFF010000014">
    <property type="protein sequence ID" value="KAK8870750.1"/>
    <property type="molecule type" value="Genomic_DNA"/>
</dbReference>
<feature type="domain" description="BEACH-type PH" evidence="1">
    <location>
        <begin position="1661"/>
        <end position="1781"/>
    </location>
</feature>
<evidence type="ECO:0000313" key="3">
    <source>
        <dbReference type="Proteomes" id="UP001470230"/>
    </source>
</evidence>
<dbReference type="SMART" id="SM01026">
    <property type="entry name" value="Beach"/>
    <property type="match status" value="1"/>
</dbReference>